<sequence length="208" mass="24031">MKKIVSFVILALFSGYWGITFFFTAPDNYLKISQMEGGRVFKKFFFQKWGFFAPPPTNNDRLYCVIHKKSDSTKVKVLELIKPVIDQKISKAPFNNKADLLDYVLSNNFIGVNDEIRAANELIGYMEKDNGVLNAKEKDSILIKYVEEAPQFKALQVYAKKVAKKNGINEDEHLISLRLTYLPIPKFGERNNESKKMEELLVFQSRLF</sequence>
<accession>A0ABM9PH21</accession>
<name>A0ABM9PH21_9FLAO</name>
<gene>
    <name evidence="1" type="ORF">T190115A13A_110030</name>
</gene>
<organism evidence="1 2">
    <name type="scientific">Tenacibaculum vairaonense</name>
    <dbReference type="NCBI Taxonomy" id="3137860"/>
    <lineage>
        <taxon>Bacteria</taxon>
        <taxon>Pseudomonadati</taxon>
        <taxon>Bacteroidota</taxon>
        <taxon>Flavobacteriia</taxon>
        <taxon>Flavobacteriales</taxon>
        <taxon>Flavobacteriaceae</taxon>
        <taxon>Tenacibaculum</taxon>
    </lineage>
</organism>
<dbReference type="EMBL" id="CAXJRC010000002">
    <property type="protein sequence ID" value="CAL2104894.1"/>
    <property type="molecule type" value="Genomic_DNA"/>
</dbReference>
<keyword evidence="2" id="KW-1185">Reference proteome</keyword>
<dbReference type="Proteomes" id="UP001497602">
    <property type="component" value="Unassembled WGS sequence"/>
</dbReference>
<proteinExistence type="predicted"/>
<protein>
    <submittedName>
        <fullName evidence="1">Uncharacterized protein</fullName>
    </submittedName>
</protein>
<dbReference type="RefSeq" id="WP_348736604.1">
    <property type="nucleotide sequence ID" value="NZ_CAXJRC010000002.1"/>
</dbReference>
<evidence type="ECO:0000313" key="1">
    <source>
        <dbReference type="EMBL" id="CAL2104894.1"/>
    </source>
</evidence>
<reference evidence="1 2" key="1">
    <citation type="submission" date="2024-05" db="EMBL/GenBank/DDBJ databases">
        <authorList>
            <person name="Duchaud E."/>
        </authorList>
    </citation>
    <scope>NUCLEOTIDE SEQUENCE [LARGE SCALE GENOMIC DNA]</scope>
    <source>
        <strain evidence="1">Ena-SAMPLE-TAB-13-05-2024-13:56:06:370-140305</strain>
    </source>
</reference>
<comment type="caution">
    <text evidence="1">The sequence shown here is derived from an EMBL/GenBank/DDBJ whole genome shotgun (WGS) entry which is preliminary data.</text>
</comment>
<evidence type="ECO:0000313" key="2">
    <source>
        <dbReference type="Proteomes" id="UP001497602"/>
    </source>
</evidence>